<keyword evidence="3" id="KW-0732">Signal</keyword>
<sequence length="250" mass="26578">MARLLPWLVFIFPNLGFTWGSGCYAPNGDKAEDYISPCIAIEGQHSMCCRLNDTNVDTCHKTGLCYFTSENRYYRDHCTDPSWNSPNCLKNLCVDDKDGGSSSGGTEVQFCPDSPGKWCCGSSPSCCTKDKMFTLKSPLVNIGGNATATTTVTATAAGGANSDGSSSSTKVAIGVGVGVPLGVIAIAMLGAGFWWGGRKTAAKYEALRSDYQPTVTSGTDMEPAKQIQETEANPPRMELPTGDENTRSGY</sequence>
<keyword evidence="2" id="KW-0472">Membrane</keyword>
<feature type="transmembrane region" description="Helical" evidence="2">
    <location>
        <begin position="171"/>
        <end position="195"/>
    </location>
</feature>
<evidence type="ECO:0000256" key="1">
    <source>
        <dbReference type="SAM" id="MobiDB-lite"/>
    </source>
</evidence>
<keyword evidence="2" id="KW-1133">Transmembrane helix</keyword>
<keyword evidence="5" id="KW-1185">Reference proteome</keyword>
<feature type="chain" id="PRO_5040952850" description="Mid2 domain-containing protein" evidence="3">
    <location>
        <begin position="21"/>
        <end position="250"/>
    </location>
</feature>
<reference evidence="4" key="2">
    <citation type="journal article" date="2023" name="IMA Fungus">
        <title>Comparative genomic study of the Penicillium genus elucidates a diverse pangenome and 15 lateral gene transfer events.</title>
        <authorList>
            <person name="Petersen C."/>
            <person name="Sorensen T."/>
            <person name="Nielsen M.R."/>
            <person name="Sondergaard T.E."/>
            <person name="Sorensen J.L."/>
            <person name="Fitzpatrick D.A."/>
            <person name="Frisvad J.C."/>
            <person name="Nielsen K.L."/>
        </authorList>
    </citation>
    <scope>NUCLEOTIDE SEQUENCE</scope>
    <source>
        <strain evidence="4">IBT 21917</strain>
    </source>
</reference>
<evidence type="ECO:0000256" key="2">
    <source>
        <dbReference type="SAM" id="Phobius"/>
    </source>
</evidence>
<keyword evidence="2" id="KW-0812">Transmembrane</keyword>
<dbReference type="Proteomes" id="UP001146351">
    <property type="component" value="Unassembled WGS sequence"/>
</dbReference>
<feature type="region of interest" description="Disordered" evidence="1">
    <location>
        <begin position="213"/>
        <end position="250"/>
    </location>
</feature>
<evidence type="ECO:0008006" key="6">
    <source>
        <dbReference type="Google" id="ProtNLM"/>
    </source>
</evidence>
<evidence type="ECO:0000313" key="4">
    <source>
        <dbReference type="EMBL" id="KAJ5152073.1"/>
    </source>
</evidence>
<proteinExistence type="predicted"/>
<dbReference type="PROSITE" id="PS51257">
    <property type="entry name" value="PROKAR_LIPOPROTEIN"/>
    <property type="match status" value="1"/>
</dbReference>
<dbReference type="AlphaFoldDB" id="A0A9W9HL63"/>
<feature type="signal peptide" evidence="3">
    <location>
        <begin position="1"/>
        <end position="20"/>
    </location>
</feature>
<accession>A0A9W9HL63</accession>
<organism evidence="4 5">
    <name type="scientific">Penicillium capsulatum</name>
    <dbReference type="NCBI Taxonomy" id="69766"/>
    <lineage>
        <taxon>Eukaryota</taxon>
        <taxon>Fungi</taxon>
        <taxon>Dikarya</taxon>
        <taxon>Ascomycota</taxon>
        <taxon>Pezizomycotina</taxon>
        <taxon>Eurotiomycetes</taxon>
        <taxon>Eurotiomycetidae</taxon>
        <taxon>Eurotiales</taxon>
        <taxon>Aspergillaceae</taxon>
        <taxon>Penicillium</taxon>
    </lineage>
</organism>
<evidence type="ECO:0000313" key="5">
    <source>
        <dbReference type="Proteomes" id="UP001146351"/>
    </source>
</evidence>
<dbReference type="OrthoDB" id="5215637at2759"/>
<evidence type="ECO:0000256" key="3">
    <source>
        <dbReference type="SAM" id="SignalP"/>
    </source>
</evidence>
<comment type="caution">
    <text evidence="4">The sequence shown here is derived from an EMBL/GenBank/DDBJ whole genome shotgun (WGS) entry which is preliminary data.</text>
</comment>
<protein>
    <recommendedName>
        <fullName evidence="6">Mid2 domain-containing protein</fullName>
    </recommendedName>
</protein>
<reference evidence="4" key="1">
    <citation type="submission" date="2022-11" db="EMBL/GenBank/DDBJ databases">
        <authorList>
            <person name="Petersen C."/>
        </authorList>
    </citation>
    <scope>NUCLEOTIDE SEQUENCE</scope>
    <source>
        <strain evidence="4">IBT 21917</strain>
    </source>
</reference>
<gene>
    <name evidence="4" type="ORF">N7492_010368</name>
</gene>
<dbReference type="EMBL" id="JAPQKO010000008">
    <property type="protein sequence ID" value="KAJ5152073.1"/>
    <property type="molecule type" value="Genomic_DNA"/>
</dbReference>
<name>A0A9W9HL63_9EURO</name>